<proteinExistence type="inferred from homology"/>
<feature type="domain" description="RNA polymerase sigma-70" evidence="7">
    <location>
        <begin position="187"/>
        <end position="200"/>
    </location>
</feature>
<dbReference type="EMBL" id="AEQN01000011">
    <property type="protein sequence ID" value="EFV02203.1"/>
    <property type="molecule type" value="Genomic_DNA"/>
</dbReference>
<reference evidence="9 10" key="1">
    <citation type="submission" date="2010-12" db="EMBL/GenBank/DDBJ databases">
        <authorList>
            <person name="Muzny D."/>
            <person name="Qin X."/>
            <person name="Deng J."/>
            <person name="Jiang H."/>
            <person name="Liu Y."/>
            <person name="Qu J."/>
            <person name="Song X.-Z."/>
            <person name="Zhang L."/>
            <person name="Thornton R."/>
            <person name="Coyle M."/>
            <person name="Francisco L."/>
            <person name="Jackson L."/>
            <person name="Javaid M."/>
            <person name="Korchina V."/>
            <person name="Kovar C."/>
            <person name="Mata R."/>
            <person name="Mathew T."/>
            <person name="Ngo R."/>
            <person name="Nguyen L."/>
            <person name="Nguyen N."/>
            <person name="Okwuonu G."/>
            <person name="Ongeri F."/>
            <person name="Pham C."/>
            <person name="Simmons D."/>
            <person name="Wilczek-Boney K."/>
            <person name="Hale W."/>
            <person name="Jakkamsetti A."/>
            <person name="Pham P."/>
            <person name="Ruth R."/>
            <person name="San Lucas F."/>
            <person name="Warren J."/>
            <person name="Zhang J."/>
            <person name="Zhao Z."/>
            <person name="Zhou C."/>
            <person name="Zhu D."/>
            <person name="Lee S."/>
            <person name="Bess C."/>
            <person name="Blankenburg K."/>
            <person name="Forbes L."/>
            <person name="Fu Q."/>
            <person name="Gubbala S."/>
            <person name="Hirani K."/>
            <person name="Jayaseelan J.C."/>
            <person name="Lara F."/>
            <person name="Munidasa M."/>
            <person name="Palculict T."/>
            <person name="Patil S."/>
            <person name="Pu L.-L."/>
            <person name="Saada N."/>
            <person name="Tang L."/>
            <person name="Weissenberger G."/>
            <person name="Zhu Y."/>
            <person name="Hemphill L."/>
            <person name="Shang Y."/>
            <person name="Youmans B."/>
            <person name="Ayvaz T."/>
            <person name="Ross M."/>
            <person name="Santibanez J."/>
            <person name="Aqrawi P."/>
            <person name="Gross S."/>
            <person name="Joshi V."/>
            <person name="Fowler G."/>
            <person name="Nazareth L."/>
            <person name="Reid J."/>
            <person name="Worley K."/>
            <person name="Petrosino J."/>
            <person name="Highlander S."/>
            <person name="Gibbs R."/>
        </authorList>
    </citation>
    <scope>NUCLEOTIDE SEQUENCE [LARGE SCALE GENOMIC DNA]</scope>
    <source>
        <strain evidence="9 10">ATCC 23263</strain>
    </source>
</reference>
<dbReference type="PROSITE" id="PS00715">
    <property type="entry name" value="SIGMA70_1"/>
    <property type="match status" value="1"/>
</dbReference>
<dbReference type="CDD" id="cd06171">
    <property type="entry name" value="Sigma70_r4"/>
    <property type="match status" value="1"/>
</dbReference>
<gene>
    <name evidence="9" type="primary">rpoD</name>
    <name evidence="6" type="synonym">sigA</name>
    <name evidence="9" type="ORF">HMP0721_0626</name>
</gene>
<dbReference type="NCBIfam" id="TIGR02937">
    <property type="entry name" value="sigma70-ECF"/>
    <property type="match status" value="1"/>
</dbReference>
<comment type="subunit">
    <text evidence="6">Interacts transiently with the RNA polymerase catalytic core.</text>
</comment>
<dbReference type="Pfam" id="PF04539">
    <property type="entry name" value="Sigma70_r3"/>
    <property type="match status" value="1"/>
</dbReference>
<dbReference type="InterPro" id="IPR036388">
    <property type="entry name" value="WH-like_DNA-bd_sf"/>
</dbReference>
<comment type="subcellular location">
    <subcellularLocation>
        <location evidence="6">Cytoplasm</location>
    </subcellularLocation>
</comment>
<dbReference type="InterPro" id="IPR000943">
    <property type="entry name" value="RNA_pol_sigma70"/>
</dbReference>
<accession>E6MF43</accession>
<evidence type="ECO:0000256" key="1">
    <source>
        <dbReference type="ARBA" id="ARBA00022490"/>
    </source>
</evidence>
<sequence length="396" mass="45198">MADKKNTLTKDGVLKQMDTLQSLSEEEVTPEIQNLPEIQSLIERGKQKGILNSEDIEHALSEKDFDSDEIDAVYLYLQKQNIRLTFKDMDMTDLDDASIAELRSIEKDEKTNKKEDLTENVNVNDPVRLYLKEIGRVSLLTADEEMAIAKRMAAGDEDAKKELAEANLRLVVSIAKRYVGRGMSFLDLIQEGNLGLIKAVEKFDYTKGFKFSTYATWWIRQAITRAIADQARTIRIPVHMVETINKLIRVSRQLLQEYGREPTPAEIGKEMGFSEDKVREIQKIAQDPVSLETPIGEEEDSHLGDFIPDDEAPAPSEAASYALLKEQLIDVLSTLTDREEKVLRLRFGLDDGRARTLEEVGKEFDVTRERIRQIEAKALRKLRHPSRSKKLKDYLT</sequence>
<dbReference type="GO" id="GO:0016987">
    <property type="term" value="F:sigma factor activity"/>
    <property type="evidence" value="ECO:0007669"/>
    <property type="project" value="UniProtKB-UniRule"/>
</dbReference>
<comment type="similarity">
    <text evidence="6">Belongs to the sigma-70 factor family. RpoD/SigA subfamily.</text>
</comment>
<dbReference type="AlphaFoldDB" id="E6MF43"/>
<dbReference type="Gene3D" id="1.10.10.10">
    <property type="entry name" value="Winged helix-like DNA-binding domain superfamily/Winged helix DNA-binding domain"/>
    <property type="match status" value="2"/>
</dbReference>
<dbReference type="PANTHER" id="PTHR30603:SF60">
    <property type="entry name" value="RNA POLYMERASE SIGMA FACTOR RPOD"/>
    <property type="match status" value="1"/>
</dbReference>
<dbReference type="GO" id="GO:0006352">
    <property type="term" value="P:DNA-templated transcription initiation"/>
    <property type="evidence" value="ECO:0007669"/>
    <property type="project" value="UniProtKB-UniRule"/>
</dbReference>
<dbReference type="FunFam" id="1.10.601.10:FF:000001">
    <property type="entry name" value="RNA polymerase sigma factor SigA"/>
    <property type="match status" value="1"/>
</dbReference>
<dbReference type="InterPro" id="IPR012760">
    <property type="entry name" value="RNA_pol_sigma_RpoD_C"/>
</dbReference>
<dbReference type="FunFam" id="1.10.10.10:FF:000002">
    <property type="entry name" value="RNA polymerase sigma factor SigA"/>
    <property type="match status" value="1"/>
</dbReference>
<feature type="region of interest" description="Sigma-70 factor domain-3" evidence="6">
    <location>
        <begin position="242"/>
        <end position="318"/>
    </location>
</feature>
<evidence type="ECO:0000256" key="3">
    <source>
        <dbReference type="ARBA" id="ARBA00023082"/>
    </source>
</evidence>
<dbReference type="InterPro" id="IPR007624">
    <property type="entry name" value="RNA_pol_sigma70_r3"/>
</dbReference>
<evidence type="ECO:0000256" key="5">
    <source>
        <dbReference type="ARBA" id="ARBA00023163"/>
    </source>
</evidence>
<dbReference type="SUPFAM" id="SSF88946">
    <property type="entry name" value="Sigma2 domain of RNA polymerase sigma factors"/>
    <property type="match status" value="1"/>
</dbReference>
<keyword evidence="5 6" id="KW-0804">Transcription</keyword>
<dbReference type="HAMAP" id="MF_00963">
    <property type="entry name" value="Sigma70_RpoD_SigA"/>
    <property type="match status" value="1"/>
</dbReference>
<dbReference type="NCBIfam" id="NF006666">
    <property type="entry name" value="PRK09210.1"/>
    <property type="match status" value="1"/>
</dbReference>
<evidence type="ECO:0000256" key="2">
    <source>
        <dbReference type="ARBA" id="ARBA00023015"/>
    </source>
</evidence>
<organism evidence="9 10">
    <name type="scientific">Pseudoramibacter alactolyticus ATCC 23263</name>
    <dbReference type="NCBI Taxonomy" id="887929"/>
    <lineage>
        <taxon>Bacteria</taxon>
        <taxon>Bacillati</taxon>
        <taxon>Bacillota</taxon>
        <taxon>Clostridia</taxon>
        <taxon>Eubacteriales</taxon>
        <taxon>Eubacteriaceae</taxon>
        <taxon>Pseudoramibacter</taxon>
    </lineage>
</organism>
<dbReference type="InterPro" id="IPR013324">
    <property type="entry name" value="RNA_pol_sigma_r3/r4-like"/>
</dbReference>
<dbReference type="HOGENOM" id="CLU_014793_3_3_9"/>
<dbReference type="Pfam" id="PF03979">
    <property type="entry name" value="Sigma70_r1_1"/>
    <property type="match status" value="1"/>
</dbReference>
<dbReference type="STRING" id="887929.HMP0721_0626"/>
<evidence type="ECO:0000313" key="9">
    <source>
        <dbReference type="EMBL" id="EFV02203.1"/>
    </source>
</evidence>
<feature type="domain" description="RNA polymerase sigma-70" evidence="8">
    <location>
        <begin position="356"/>
        <end position="382"/>
    </location>
</feature>
<dbReference type="SUPFAM" id="SSF88659">
    <property type="entry name" value="Sigma3 and sigma4 domains of RNA polymerase sigma factors"/>
    <property type="match status" value="2"/>
</dbReference>
<feature type="region of interest" description="Sigma-70 factor domain-2" evidence="6">
    <location>
        <begin position="163"/>
        <end position="233"/>
    </location>
</feature>
<dbReference type="InterPro" id="IPR014284">
    <property type="entry name" value="RNA_pol_sigma-70_dom"/>
</dbReference>
<dbReference type="GO" id="GO:0003677">
    <property type="term" value="F:DNA binding"/>
    <property type="evidence" value="ECO:0007669"/>
    <property type="project" value="UniProtKB-UniRule"/>
</dbReference>
<protein>
    <recommendedName>
        <fullName evidence="6">RNA polymerase sigma factor SigA</fullName>
    </recommendedName>
</protein>
<keyword evidence="2 6" id="KW-0805">Transcription regulation</keyword>
<evidence type="ECO:0000256" key="6">
    <source>
        <dbReference type="HAMAP-Rule" id="MF_00963"/>
    </source>
</evidence>
<feature type="short sequence motif" description="Interaction with polymerase core subunit RpoC" evidence="6">
    <location>
        <begin position="187"/>
        <end position="190"/>
    </location>
</feature>
<keyword evidence="10" id="KW-1185">Reference proteome</keyword>
<dbReference type="InterPro" id="IPR009042">
    <property type="entry name" value="RNA_pol_sigma70_r1_2"/>
</dbReference>
<dbReference type="InterPro" id="IPR007127">
    <property type="entry name" value="RNA_pol_sigma_70_r1_1"/>
</dbReference>
<evidence type="ECO:0000259" key="8">
    <source>
        <dbReference type="PROSITE" id="PS00716"/>
    </source>
</evidence>
<keyword evidence="1 6" id="KW-0963">Cytoplasm</keyword>
<dbReference type="Pfam" id="PF00140">
    <property type="entry name" value="Sigma70_r1_2"/>
    <property type="match status" value="1"/>
</dbReference>
<dbReference type="InterPro" id="IPR042189">
    <property type="entry name" value="RNA_pol_sigma_70_r1_1_sf"/>
</dbReference>
<name>E6MF43_9FIRM</name>
<dbReference type="PROSITE" id="PS00716">
    <property type="entry name" value="SIGMA70_2"/>
    <property type="match status" value="1"/>
</dbReference>
<dbReference type="RefSeq" id="WP_006598047.1">
    <property type="nucleotide sequence ID" value="NZ_GL622359.1"/>
</dbReference>
<dbReference type="InterPro" id="IPR028630">
    <property type="entry name" value="Sigma70_RpoD"/>
</dbReference>
<dbReference type="Pfam" id="PF04542">
    <property type="entry name" value="Sigma70_r2"/>
    <property type="match status" value="1"/>
</dbReference>
<feature type="region of interest" description="Sigma-70 factor domain-4" evidence="6">
    <location>
        <begin position="331"/>
        <end position="384"/>
    </location>
</feature>
<dbReference type="PRINTS" id="PR00046">
    <property type="entry name" value="SIGMA70FCT"/>
</dbReference>
<evidence type="ECO:0000256" key="4">
    <source>
        <dbReference type="ARBA" id="ARBA00023125"/>
    </source>
</evidence>
<evidence type="ECO:0000313" key="10">
    <source>
        <dbReference type="Proteomes" id="UP000004754"/>
    </source>
</evidence>
<dbReference type="InterPro" id="IPR007627">
    <property type="entry name" value="RNA_pol_sigma70_r2"/>
</dbReference>
<dbReference type="Pfam" id="PF04545">
    <property type="entry name" value="Sigma70_r4"/>
    <property type="match status" value="1"/>
</dbReference>
<dbReference type="Gene3D" id="1.10.220.120">
    <property type="entry name" value="Sigma-70 factor, region 1.1"/>
    <property type="match status" value="1"/>
</dbReference>
<dbReference type="InterPro" id="IPR007630">
    <property type="entry name" value="RNA_pol_sigma70_r4"/>
</dbReference>
<dbReference type="InterPro" id="IPR013325">
    <property type="entry name" value="RNA_pol_sigma_r2"/>
</dbReference>
<dbReference type="NCBIfam" id="TIGR02393">
    <property type="entry name" value="RpoD_Cterm"/>
    <property type="match status" value="1"/>
</dbReference>
<keyword evidence="3 6" id="KW-0731">Sigma factor</keyword>
<dbReference type="FunFam" id="1.10.10.10:FF:000004">
    <property type="entry name" value="RNA polymerase sigma factor SigA"/>
    <property type="match status" value="1"/>
</dbReference>
<dbReference type="PANTHER" id="PTHR30603">
    <property type="entry name" value="RNA POLYMERASE SIGMA FACTOR RPO"/>
    <property type="match status" value="1"/>
</dbReference>
<feature type="DNA-binding region" description="H-T-H motif" evidence="6">
    <location>
        <begin position="357"/>
        <end position="376"/>
    </location>
</feature>
<dbReference type="GO" id="GO:0005737">
    <property type="term" value="C:cytoplasm"/>
    <property type="evidence" value="ECO:0007669"/>
    <property type="project" value="UniProtKB-SubCell"/>
</dbReference>
<evidence type="ECO:0000259" key="7">
    <source>
        <dbReference type="PROSITE" id="PS00715"/>
    </source>
</evidence>
<dbReference type="InterPro" id="IPR050239">
    <property type="entry name" value="Sigma-70_RNA_pol_init_factors"/>
</dbReference>
<keyword evidence="4 6" id="KW-0238">DNA-binding</keyword>
<comment type="caution">
    <text evidence="9">The sequence shown here is derived from an EMBL/GenBank/DDBJ whole genome shotgun (WGS) entry which is preliminary data.</text>
</comment>
<dbReference type="Gene3D" id="1.10.601.10">
    <property type="entry name" value="RNA Polymerase Primary Sigma Factor"/>
    <property type="match status" value="2"/>
</dbReference>
<dbReference type="Proteomes" id="UP000004754">
    <property type="component" value="Unassembled WGS sequence"/>
</dbReference>
<dbReference type="eggNOG" id="COG0568">
    <property type="taxonomic scope" value="Bacteria"/>
</dbReference>
<comment type="function">
    <text evidence="6">Sigma factors are initiation factors that promote the attachment of RNA polymerase to specific initiation sites and are then released. This sigma factor is the primary sigma factor during exponential growth.</text>
</comment>